<dbReference type="Proteomes" id="UP001500945">
    <property type="component" value="Unassembled WGS sequence"/>
</dbReference>
<name>A0ABP8KNH8_9MICO</name>
<dbReference type="EMBL" id="BAABGM010000022">
    <property type="protein sequence ID" value="GAA4411081.1"/>
    <property type="molecule type" value="Genomic_DNA"/>
</dbReference>
<feature type="region of interest" description="Disordered" evidence="2">
    <location>
        <begin position="259"/>
        <end position="283"/>
    </location>
</feature>
<evidence type="ECO:0000256" key="2">
    <source>
        <dbReference type="SAM" id="MobiDB-lite"/>
    </source>
</evidence>
<feature type="region of interest" description="Disordered" evidence="2">
    <location>
        <begin position="90"/>
        <end position="122"/>
    </location>
</feature>
<evidence type="ECO:0000313" key="5">
    <source>
        <dbReference type="Proteomes" id="UP001500945"/>
    </source>
</evidence>
<feature type="compositionally biased region" description="Low complexity" evidence="2">
    <location>
        <begin position="90"/>
        <end position="100"/>
    </location>
</feature>
<feature type="transmembrane region" description="Helical" evidence="3">
    <location>
        <begin position="237"/>
        <end position="255"/>
    </location>
</feature>
<protein>
    <recommendedName>
        <fullName evidence="6">DNA-directed RNA polymerase specialized sigma24 family protein</fullName>
    </recommendedName>
</protein>
<evidence type="ECO:0008006" key="6">
    <source>
        <dbReference type="Google" id="ProtNLM"/>
    </source>
</evidence>
<feature type="coiled-coil region" evidence="1">
    <location>
        <begin position="166"/>
        <end position="193"/>
    </location>
</feature>
<dbReference type="Gene3D" id="1.10.10.10">
    <property type="entry name" value="Winged helix-like DNA-binding domain superfamily/Winged helix DNA-binding domain"/>
    <property type="match status" value="1"/>
</dbReference>
<keyword evidence="5" id="KW-1185">Reference proteome</keyword>
<gene>
    <name evidence="4" type="ORF">GCM10023168_31490</name>
</gene>
<dbReference type="InterPro" id="IPR036388">
    <property type="entry name" value="WH-like_DNA-bd_sf"/>
</dbReference>
<keyword evidence="3" id="KW-0472">Membrane</keyword>
<organism evidence="4 5">
    <name type="scientific">Fodinibacter luteus</name>
    <dbReference type="NCBI Taxonomy" id="552064"/>
    <lineage>
        <taxon>Bacteria</taxon>
        <taxon>Bacillati</taxon>
        <taxon>Actinomycetota</taxon>
        <taxon>Actinomycetes</taxon>
        <taxon>Micrococcales</taxon>
        <taxon>Intrasporangiaceae</taxon>
        <taxon>Fodinibacter (ex Wang et al. 2009)</taxon>
    </lineage>
</organism>
<accession>A0ABP8KNH8</accession>
<keyword evidence="3" id="KW-1133">Transmembrane helix</keyword>
<keyword evidence="1" id="KW-0175">Coiled coil</keyword>
<evidence type="ECO:0000313" key="4">
    <source>
        <dbReference type="EMBL" id="GAA4411081.1"/>
    </source>
</evidence>
<evidence type="ECO:0000256" key="3">
    <source>
        <dbReference type="SAM" id="Phobius"/>
    </source>
</evidence>
<reference evidence="5" key="1">
    <citation type="journal article" date="2019" name="Int. J. Syst. Evol. Microbiol.">
        <title>The Global Catalogue of Microorganisms (GCM) 10K type strain sequencing project: providing services to taxonomists for standard genome sequencing and annotation.</title>
        <authorList>
            <consortium name="The Broad Institute Genomics Platform"/>
            <consortium name="The Broad Institute Genome Sequencing Center for Infectious Disease"/>
            <person name="Wu L."/>
            <person name="Ma J."/>
        </authorList>
    </citation>
    <scope>NUCLEOTIDE SEQUENCE [LARGE SCALE GENOMIC DNA]</scope>
    <source>
        <strain evidence="5">JCM 17809</strain>
    </source>
</reference>
<comment type="caution">
    <text evidence="4">The sequence shown here is derived from an EMBL/GenBank/DDBJ whole genome shotgun (WGS) entry which is preliminary data.</text>
</comment>
<sequence length="652" mass="67642">MVASKVSPAAGLPGETGAVTLTVEDDFREFVAARWPDLEAVALLVTLDAPAARRITTDALARLHQRWRATVDEGRPGELARRAVLTAATSATRDTAAASSPPSPSPGPAPAASWDDPDDDDVADPVVAALATALHGATPVQRAVLAGRAVWDLEPDEVAALLGMPSAAVRAEVAALRDRLARAHDEARREEGLSPAPWALDPDVDDAVAMLLRGQGDPPDPAALVADRSRAVRRRTLVVGGLGVLGAAAGAWAVGTGLTSGPSASTAARPVLPPPGDRSWAGTGTWTPRGALAGDDGIQALVISRSGPGSRLLWADEVGDRRIVVVRLPESTRDSTVVSVWAGPRGADAPALTEVPLTVREIDRTDNVVPVVVPDGTGATGLLVVLARPGEERCSYSATVVFTADGAVRRRWTEVGLADGVGASLVPLPVGPAVRVRAGRFDGAPAGPQQVTLGSGSGGEVGNTLMAAAAPFAMAVTGPPRPGFLSLLAFEGPAPGDVIDPGAVVAQPREGRVAVVHTTTPEGALLRSVRVRDDGRGWTPYLDLETVRPIAVQDADLPFAAPLPPVREDTGRFLVVAPGAARAQLLAVTPNAYPVSRVGDLRRGTGVLEVANARQAAIYRLVLWDDRGARLGSWRQAFGRRDPDDLWPRFAA</sequence>
<keyword evidence="3" id="KW-0812">Transmembrane</keyword>
<proteinExistence type="predicted"/>
<evidence type="ECO:0000256" key="1">
    <source>
        <dbReference type="SAM" id="Coils"/>
    </source>
</evidence>